<keyword evidence="1" id="KW-0472">Membrane</keyword>
<sequence length="60" mass="6595">MKGTHFTILLVVITAVDVLVPYLWIGDMESLGASFLFWCALTLAVIVFAVAATRNWGRPV</sequence>
<name>A0A7W0C7F6_9BACT</name>
<reference evidence="2 3" key="1">
    <citation type="submission" date="2020-07" db="EMBL/GenBank/DDBJ databases">
        <title>Genomic Encyclopedia of Type Strains, Phase IV (KMG-IV): sequencing the most valuable type-strain genomes for metagenomic binning, comparative biology and taxonomic classification.</title>
        <authorList>
            <person name="Goeker M."/>
        </authorList>
    </citation>
    <scope>NUCLEOTIDE SEQUENCE [LARGE SCALE GENOMIC DNA]</scope>
    <source>
        <strain evidence="2 3">DSM 17721</strain>
    </source>
</reference>
<keyword evidence="1" id="KW-0812">Transmembrane</keyword>
<feature type="transmembrane region" description="Helical" evidence="1">
    <location>
        <begin position="31"/>
        <end position="52"/>
    </location>
</feature>
<evidence type="ECO:0000313" key="2">
    <source>
        <dbReference type="EMBL" id="MBA2880575.1"/>
    </source>
</evidence>
<gene>
    <name evidence="2" type="ORF">HNR65_000893</name>
</gene>
<dbReference type="RefSeq" id="WP_181550245.1">
    <property type="nucleotide sequence ID" value="NZ_JACDUS010000002.1"/>
</dbReference>
<comment type="caution">
    <text evidence="2">The sequence shown here is derived from an EMBL/GenBank/DDBJ whole genome shotgun (WGS) entry which is preliminary data.</text>
</comment>
<dbReference type="EMBL" id="JACDUS010000002">
    <property type="protein sequence ID" value="MBA2880575.1"/>
    <property type="molecule type" value="Genomic_DNA"/>
</dbReference>
<evidence type="ECO:0000256" key="1">
    <source>
        <dbReference type="SAM" id="Phobius"/>
    </source>
</evidence>
<protein>
    <submittedName>
        <fullName evidence="2">Uncharacterized protein</fullName>
    </submittedName>
</protein>
<evidence type="ECO:0000313" key="3">
    <source>
        <dbReference type="Proteomes" id="UP000525298"/>
    </source>
</evidence>
<proteinExistence type="predicted"/>
<organism evidence="2 3">
    <name type="scientific">Desulfosalsimonas propionicica</name>
    <dbReference type="NCBI Taxonomy" id="332175"/>
    <lineage>
        <taxon>Bacteria</taxon>
        <taxon>Pseudomonadati</taxon>
        <taxon>Thermodesulfobacteriota</taxon>
        <taxon>Desulfobacteria</taxon>
        <taxon>Desulfobacterales</taxon>
        <taxon>Desulfosalsimonadaceae</taxon>
        <taxon>Desulfosalsimonas</taxon>
    </lineage>
</organism>
<dbReference type="Proteomes" id="UP000525298">
    <property type="component" value="Unassembled WGS sequence"/>
</dbReference>
<dbReference type="AlphaFoldDB" id="A0A7W0C7F6"/>
<accession>A0A7W0C7F6</accession>
<keyword evidence="3" id="KW-1185">Reference proteome</keyword>
<keyword evidence="1" id="KW-1133">Transmembrane helix</keyword>
<feature type="transmembrane region" description="Helical" evidence="1">
    <location>
        <begin position="7"/>
        <end position="25"/>
    </location>
</feature>